<name>I0YKD1_COCSC</name>
<dbReference type="KEGG" id="csl:COCSUDRAFT_68051"/>
<keyword evidence="2" id="KW-1133">Transmembrane helix</keyword>
<keyword evidence="2" id="KW-0472">Membrane</keyword>
<feature type="transmembrane region" description="Helical" evidence="2">
    <location>
        <begin position="162"/>
        <end position="182"/>
    </location>
</feature>
<dbReference type="OrthoDB" id="10466840at2759"/>
<dbReference type="eggNOG" id="ENOG502SYNR">
    <property type="taxonomic scope" value="Eukaryota"/>
</dbReference>
<keyword evidence="2" id="KW-0812">Transmembrane</keyword>
<evidence type="ECO:0000256" key="2">
    <source>
        <dbReference type="SAM" id="Phobius"/>
    </source>
</evidence>
<protein>
    <submittedName>
        <fullName evidence="3">Uncharacterized protein</fullName>
    </submittedName>
</protein>
<dbReference type="GeneID" id="17036800"/>
<dbReference type="Proteomes" id="UP000007264">
    <property type="component" value="Unassembled WGS sequence"/>
</dbReference>
<keyword evidence="4" id="KW-1185">Reference proteome</keyword>
<dbReference type="EMBL" id="AGSI01000021">
    <property type="protein sequence ID" value="EIE18850.1"/>
    <property type="molecule type" value="Genomic_DNA"/>
</dbReference>
<sequence>MHTLFCQPPASSFSCAYSQRICSTSGRTLCPQKLSRGRLNHLVARASEQFETGLDAPALTDYLDGQMSQLQRTFAELEREMDADMSRVNERARQLQERGQARMYTERQNGAQTYRNEQQWEEQLPGGWRKGYRSESITYFGSPPAAAPQLQSTGLTGLGGNVALLAVATVVGAYAAVAAALLRSYKHTRYSASKAWLVVAVWPVLALFSDRFRQEIATALHQQGDGSNDDSFVS</sequence>
<organism evidence="3 4">
    <name type="scientific">Coccomyxa subellipsoidea (strain C-169)</name>
    <name type="common">Green microalga</name>
    <dbReference type="NCBI Taxonomy" id="574566"/>
    <lineage>
        <taxon>Eukaryota</taxon>
        <taxon>Viridiplantae</taxon>
        <taxon>Chlorophyta</taxon>
        <taxon>core chlorophytes</taxon>
        <taxon>Trebouxiophyceae</taxon>
        <taxon>Trebouxiophyceae incertae sedis</taxon>
        <taxon>Coccomyxaceae</taxon>
        <taxon>Coccomyxa</taxon>
        <taxon>Coccomyxa subellipsoidea</taxon>
    </lineage>
</organism>
<evidence type="ECO:0000313" key="3">
    <source>
        <dbReference type="EMBL" id="EIE18850.1"/>
    </source>
</evidence>
<feature type="coiled-coil region" evidence="1">
    <location>
        <begin position="67"/>
        <end position="98"/>
    </location>
</feature>
<dbReference type="AlphaFoldDB" id="I0YKD1"/>
<evidence type="ECO:0000313" key="4">
    <source>
        <dbReference type="Proteomes" id="UP000007264"/>
    </source>
</evidence>
<evidence type="ECO:0000256" key="1">
    <source>
        <dbReference type="SAM" id="Coils"/>
    </source>
</evidence>
<dbReference type="RefSeq" id="XP_005643394.1">
    <property type="nucleotide sequence ID" value="XM_005643337.1"/>
</dbReference>
<accession>I0YKD1</accession>
<proteinExistence type="predicted"/>
<gene>
    <name evidence="3" type="ORF">COCSUDRAFT_68051</name>
</gene>
<comment type="caution">
    <text evidence="3">The sequence shown here is derived from an EMBL/GenBank/DDBJ whole genome shotgun (WGS) entry which is preliminary data.</text>
</comment>
<keyword evidence="1" id="KW-0175">Coiled coil</keyword>
<reference evidence="3 4" key="1">
    <citation type="journal article" date="2012" name="Genome Biol.">
        <title>The genome of the polar eukaryotic microalga coccomyxa subellipsoidea reveals traits of cold adaptation.</title>
        <authorList>
            <person name="Blanc G."/>
            <person name="Agarkova I."/>
            <person name="Grimwood J."/>
            <person name="Kuo A."/>
            <person name="Brueggeman A."/>
            <person name="Dunigan D."/>
            <person name="Gurnon J."/>
            <person name="Ladunga I."/>
            <person name="Lindquist E."/>
            <person name="Lucas S."/>
            <person name="Pangilinan J."/>
            <person name="Proschold T."/>
            <person name="Salamov A."/>
            <person name="Schmutz J."/>
            <person name="Weeks D."/>
            <person name="Yamada T."/>
            <person name="Claverie J.M."/>
            <person name="Grigoriev I."/>
            <person name="Van Etten J."/>
            <person name="Lomsadze A."/>
            <person name="Borodovsky M."/>
        </authorList>
    </citation>
    <scope>NUCLEOTIDE SEQUENCE [LARGE SCALE GENOMIC DNA]</scope>
    <source>
        <strain evidence="3 4">C-169</strain>
    </source>
</reference>